<gene>
    <name evidence="1" type="ORF">F9B85_03085</name>
</gene>
<keyword evidence="1" id="KW-0548">Nucleotidyltransferase</keyword>
<dbReference type="AlphaFoldDB" id="A0A6I0EVK8"/>
<name>A0A6I0EVK8_9FIRM</name>
<dbReference type="PANTHER" id="PTHR21485">
    <property type="entry name" value="HAD SUPERFAMILY MEMBERS CMAS AND KDSC"/>
    <property type="match status" value="1"/>
</dbReference>
<reference evidence="1 2" key="1">
    <citation type="submission" date="2019-10" db="EMBL/GenBank/DDBJ databases">
        <title>Whole-genome sequence of the extremophile Heliorestis acidaminivorans DSM 24790.</title>
        <authorList>
            <person name="Kyndt J.A."/>
            <person name="Meyer T.E."/>
        </authorList>
    </citation>
    <scope>NUCLEOTIDE SEQUENCE [LARGE SCALE GENOMIC DNA]</scope>
    <source>
        <strain evidence="1 2">DSM 24790</strain>
    </source>
</reference>
<proteinExistence type="predicted"/>
<sequence>MECKVNKKGSVLALIPARGGSKGIPRKNIRYVGGKPLIAWTIESAKKSKYIDRLVLSSEDEEIIAIAKNWGCDVPFVRPESLAQDDTPGIMPVLHALEVLPEYEYIILLQPTSPLRSEQDIDNCIELCWQNNASACVSVALVDKSPYWMYRVGKDYKMDSIIQSETLYNQRQETPPIFALNGAIYFARAKWLKDKKSFLTSETLAFQMPKERSLDIDTQRDWVFFETIINNGLKN</sequence>
<dbReference type="Pfam" id="PF02348">
    <property type="entry name" value="CTP_transf_3"/>
    <property type="match status" value="1"/>
</dbReference>
<keyword evidence="1" id="KW-0808">Transferase</keyword>
<dbReference type="OrthoDB" id="9805604at2"/>
<evidence type="ECO:0000313" key="2">
    <source>
        <dbReference type="Proteomes" id="UP000468766"/>
    </source>
</evidence>
<keyword evidence="2" id="KW-1185">Reference proteome</keyword>
<dbReference type="InterPro" id="IPR050793">
    <property type="entry name" value="CMP-NeuNAc_synthase"/>
</dbReference>
<organism evidence="1 2">
    <name type="scientific">Heliorestis acidaminivorans</name>
    <dbReference type="NCBI Taxonomy" id="553427"/>
    <lineage>
        <taxon>Bacteria</taxon>
        <taxon>Bacillati</taxon>
        <taxon>Bacillota</taxon>
        <taxon>Clostridia</taxon>
        <taxon>Eubacteriales</taxon>
        <taxon>Heliobacteriaceae</taxon>
        <taxon>Heliorestis</taxon>
    </lineage>
</organism>
<dbReference type="EMBL" id="WBXO01000002">
    <property type="protein sequence ID" value="KAB2953619.1"/>
    <property type="molecule type" value="Genomic_DNA"/>
</dbReference>
<dbReference type="PANTHER" id="PTHR21485:SF6">
    <property type="entry name" value="N-ACYLNEURAMINATE CYTIDYLYLTRANSFERASE-RELATED"/>
    <property type="match status" value="1"/>
</dbReference>
<evidence type="ECO:0000313" key="1">
    <source>
        <dbReference type="EMBL" id="KAB2953619.1"/>
    </source>
</evidence>
<dbReference type="SUPFAM" id="SSF53448">
    <property type="entry name" value="Nucleotide-diphospho-sugar transferases"/>
    <property type="match status" value="1"/>
</dbReference>
<dbReference type="Proteomes" id="UP000468766">
    <property type="component" value="Unassembled WGS sequence"/>
</dbReference>
<accession>A0A6I0EVK8</accession>
<dbReference type="GO" id="GO:0008781">
    <property type="term" value="F:N-acylneuraminate cytidylyltransferase activity"/>
    <property type="evidence" value="ECO:0007669"/>
    <property type="project" value="TreeGrafter"/>
</dbReference>
<protein>
    <submittedName>
        <fullName evidence="1">Acylneuraminate cytidylyltransferase family protein</fullName>
    </submittedName>
</protein>
<dbReference type="InterPro" id="IPR003329">
    <property type="entry name" value="Cytidylyl_trans"/>
</dbReference>
<comment type="caution">
    <text evidence="1">The sequence shown here is derived from an EMBL/GenBank/DDBJ whole genome shotgun (WGS) entry which is preliminary data.</text>
</comment>
<dbReference type="CDD" id="cd02513">
    <property type="entry name" value="CMP-NeuAc_Synthase"/>
    <property type="match status" value="1"/>
</dbReference>
<dbReference type="InterPro" id="IPR029044">
    <property type="entry name" value="Nucleotide-diphossugar_trans"/>
</dbReference>
<dbReference type="Gene3D" id="3.90.550.10">
    <property type="entry name" value="Spore Coat Polysaccharide Biosynthesis Protein SpsA, Chain A"/>
    <property type="match status" value="1"/>
</dbReference>